<dbReference type="GO" id="GO:0005829">
    <property type="term" value="C:cytosol"/>
    <property type="evidence" value="ECO:0007669"/>
    <property type="project" value="TreeGrafter"/>
</dbReference>
<dbReference type="Gene3D" id="3.30.1240.10">
    <property type="match status" value="1"/>
</dbReference>
<dbReference type="RefSeq" id="WP_075105362.1">
    <property type="nucleotide sequence ID" value="NZ_MSJM01000007.1"/>
</dbReference>
<dbReference type="GO" id="GO:0016791">
    <property type="term" value="F:phosphatase activity"/>
    <property type="evidence" value="ECO:0007669"/>
    <property type="project" value="UniProtKB-ARBA"/>
</dbReference>
<dbReference type="InterPro" id="IPR023214">
    <property type="entry name" value="HAD_sf"/>
</dbReference>
<dbReference type="NCBIfam" id="TIGR01484">
    <property type="entry name" value="HAD-SF-IIB"/>
    <property type="match status" value="1"/>
</dbReference>
<sequence>MQPRIKFIAFDMDGTFLNSQNDYDRKRFADIWEQLQKRGIRVAAISGNQYQQIRSFFPDIHEQMTIVSEVGSVIVENGERIAEYHFEPDVVADLIALLAQKNLLHRCSISGLKALYFARNAPEDFKQLITKHNYEWQEIEDLTQLPDDRFTILTLDVPEIDIQALVAELNATGKGSARAVSSGFNFIDIVHPSVNKGVAMDFLAKRWQIEPSEIMAFGDSDNDLEMLAYAGYSYAMAGSPESVCQAAKFQAPSNDVSGVLQVIEEMVLS</sequence>
<keyword evidence="2" id="KW-1185">Reference proteome</keyword>
<dbReference type="EMBL" id="MSJM01000007">
    <property type="protein sequence ID" value="OLF47363.1"/>
    <property type="molecule type" value="Genomic_DNA"/>
</dbReference>
<accession>A0A1Q8E6E6</accession>
<dbReference type="Gene3D" id="3.40.50.1000">
    <property type="entry name" value="HAD superfamily/HAD-like"/>
    <property type="match status" value="1"/>
</dbReference>
<evidence type="ECO:0000313" key="1">
    <source>
        <dbReference type="EMBL" id="OLF47363.1"/>
    </source>
</evidence>
<comment type="caution">
    <text evidence="1">The sequence shown here is derived from an EMBL/GenBank/DDBJ whole genome shotgun (WGS) entry which is preliminary data.</text>
</comment>
<reference evidence="2" key="1">
    <citation type="submission" date="2016-12" db="EMBL/GenBank/DDBJ databases">
        <authorList>
            <person name="Gulvik C.A."/>
        </authorList>
    </citation>
    <scope>NUCLEOTIDE SEQUENCE [LARGE SCALE GENOMIC DNA]</scope>
    <source>
        <strain evidence="2">NED12-00049-6B</strain>
    </source>
</reference>
<dbReference type="SFLD" id="SFLDG01140">
    <property type="entry name" value="C2.B:_Phosphomannomutase_and_P"/>
    <property type="match status" value="1"/>
</dbReference>
<dbReference type="SFLD" id="SFLDG01144">
    <property type="entry name" value="C2.B.4:_PGP_Like"/>
    <property type="match status" value="1"/>
</dbReference>
<gene>
    <name evidence="1" type="ORF">BU202_08565</name>
</gene>
<dbReference type="AlphaFoldDB" id="A0A1Q8E6E6"/>
<dbReference type="PROSITE" id="PS01229">
    <property type="entry name" value="COF_2"/>
    <property type="match status" value="1"/>
</dbReference>
<dbReference type="SUPFAM" id="SSF56784">
    <property type="entry name" value="HAD-like"/>
    <property type="match status" value="1"/>
</dbReference>
<dbReference type="InterPro" id="IPR000150">
    <property type="entry name" value="Cof"/>
</dbReference>
<evidence type="ECO:0008006" key="3">
    <source>
        <dbReference type="Google" id="ProtNLM"/>
    </source>
</evidence>
<dbReference type="Proteomes" id="UP000186890">
    <property type="component" value="Unassembled WGS sequence"/>
</dbReference>
<dbReference type="SFLD" id="SFLDS00003">
    <property type="entry name" value="Haloacid_Dehalogenase"/>
    <property type="match status" value="1"/>
</dbReference>
<evidence type="ECO:0000313" key="2">
    <source>
        <dbReference type="Proteomes" id="UP000186890"/>
    </source>
</evidence>
<dbReference type="InterPro" id="IPR006379">
    <property type="entry name" value="HAD-SF_hydro_IIB"/>
</dbReference>
<protein>
    <recommendedName>
        <fullName evidence="3">HAD family hydrolase</fullName>
    </recommendedName>
</protein>
<dbReference type="CDD" id="cd07518">
    <property type="entry name" value="HAD_YbiV-Like"/>
    <property type="match status" value="1"/>
</dbReference>
<dbReference type="Pfam" id="PF08282">
    <property type="entry name" value="Hydrolase_3"/>
    <property type="match status" value="1"/>
</dbReference>
<dbReference type="NCBIfam" id="TIGR00099">
    <property type="entry name" value="Cof-subfamily"/>
    <property type="match status" value="1"/>
</dbReference>
<organism evidence="1 2">
    <name type="scientific">Streptococcus cuniculi</name>
    <dbReference type="NCBI Taxonomy" id="1432788"/>
    <lineage>
        <taxon>Bacteria</taxon>
        <taxon>Bacillati</taxon>
        <taxon>Bacillota</taxon>
        <taxon>Bacilli</taxon>
        <taxon>Lactobacillales</taxon>
        <taxon>Streptococcaceae</taxon>
        <taxon>Streptococcus</taxon>
    </lineage>
</organism>
<dbReference type="InterPro" id="IPR036412">
    <property type="entry name" value="HAD-like_sf"/>
</dbReference>
<name>A0A1Q8E6E6_9STRE</name>
<dbReference type="PANTHER" id="PTHR10000:SF53">
    <property type="entry name" value="5-AMINO-6-(5-PHOSPHO-D-RIBITYLAMINO)URACIL PHOSPHATASE YBJI-RELATED"/>
    <property type="match status" value="1"/>
</dbReference>
<proteinExistence type="predicted"/>
<dbReference type="GO" id="GO:0000287">
    <property type="term" value="F:magnesium ion binding"/>
    <property type="evidence" value="ECO:0007669"/>
    <property type="project" value="TreeGrafter"/>
</dbReference>
<dbReference type="PANTHER" id="PTHR10000">
    <property type="entry name" value="PHOSPHOSERINE PHOSPHATASE"/>
    <property type="match status" value="1"/>
</dbReference>